<dbReference type="GO" id="GO:0043565">
    <property type="term" value="F:sequence-specific DNA binding"/>
    <property type="evidence" value="ECO:0007669"/>
    <property type="project" value="TreeGrafter"/>
</dbReference>
<dbReference type="GO" id="GO:0045944">
    <property type="term" value="P:positive regulation of transcription by RNA polymerase II"/>
    <property type="evidence" value="ECO:0007669"/>
    <property type="project" value="TreeGrafter"/>
</dbReference>
<evidence type="ECO:0000313" key="11">
    <source>
        <dbReference type="Proteomes" id="UP000799766"/>
    </source>
</evidence>
<dbReference type="InterPro" id="IPR007219">
    <property type="entry name" value="XnlR_reg_dom"/>
</dbReference>
<comment type="subcellular location">
    <subcellularLocation>
        <location evidence="1">Nucleus</location>
    </subcellularLocation>
</comment>
<feature type="region of interest" description="Disordered" evidence="8">
    <location>
        <begin position="654"/>
        <end position="737"/>
    </location>
</feature>
<dbReference type="PANTHER" id="PTHR47782">
    <property type="entry name" value="ZN(II)2CYS6 TRANSCRIPTION FACTOR (EUROFUNG)-RELATED"/>
    <property type="match status" value="1"/>
</dbReference>
<protein>
    <submittedName>
        <fullName evidence="10">Fungal-specific transcription factor domain-containing protein</fullName>
    </submittedName>
</protein>
<dbReference type="CDD" id="cd12148">
    <property type="entry name" value="fungal_TF_MHR"/>
    <property type="match status" value="1"/>
</dbReference>
<dbReference type="Proteomes" id="UP000799766">
    <property type="component" value="Unassembled WGS sequence"/>
</dbReference>
<dbReference type="GO" id="GO:0005634">
    <property type="term" value="C:nucleus"/>
    <property type="evidence" value="ECO:0007669"/>
    <property type="project" value="UniProtKB-SubCell"/>
</dbReference>
<accession>A0A6A6PBE0</accession>
<evidence type="ECO:0000256" key="3">
    <source>
        <dbReference type="ARBA" id="ARBA00022833"/>
    </source>
</evidence>
<dbReference type="GO" id="GO:0000981">
    <property type="term" value="F:DNA-binding transcription factor activity, RNA polymerase II-specific"/>
    <property type="evidence" value="ECO:0007669"/>
    <property type="project" value="InterPro"/>
</dbReference>
<dbReference type="GO" id="GO:0006351">
    <property type="term" value="P:DNA-templated transcription"/>
    <property type="evidence" value="ECO:0007669"/>
    <property type="project" value="InterPro"/>
</dbReference>
<gene>
    <name evidence="10" type="ORF">BDY21DRAFT_279574</name>
</gene>
<dbReference type="Gene3D" id="4.10.240.10">
    <property type="entry name" value="Zn(2)-C6 fungal-type DNA-binding domain"/>
    <property type="match status" value="1"/>
</dbReference>
<organism evidence="10 11">
    <name type="scientific">Lineolata rhizophorae</name>
    <dbReference type="NCBI Taxonomy" id="578093"/>
    <lineage>
        <taxon>Eukaryota</taxon>
        <taxon>Fungi</taxon>
        <taxon>Dikarya</taxon>
        <taxon>Ascomycota</taxon>
        <taxon>Pezizomycotina</taxon>
        <taxon>Dothideomycetes</taxon>
        <taxon>Dothideomycetes incertae sedis</taxon>
        <taxon>Lineolatales</taxon>
        <taxon>Lineolataceae</taxon>
        <taxon>Lineolata</taxon>
    </lineage>
</organism>
<sequence>MNQPPSAPGRSNQACKRCYNRKKKCDRVLPRCTGCQHANVQCSFEEQQEESGVFYISYVRGLEQRVAELEQQSKAFQSVPSSVTDPSSPASRSGQNGPFLHSSGSPSSSHRAAARPVREADSQDSRSVAPDNDQQAGDLLAAEVKALSLEATAERYLGSSSGMSFARLTQAVLRRLKPDQYPFSFELPSAGRFERQDPLDFSTLESPVLDPPPPELPKPIGIVPEYPSSLPLESHAYRLADFYWAHSHTLYPFVRKMWFMECLQLMYNDSSHPAVQSPFWLYTMWMVLAIGSTSLSSVMVVEEAESIQYFNNAMLYFENALEHGNISALSAILLQVSYSFFNQVGPNTWYLVGAGVRLAIGMGLHAAPTKEVLELPLEEQEFRKRLFYSLYMMDRVVSISLGRPFGIRDEDIEVDTFSSEVDDPAPQTVDPTCLHRPLKASTLAVPLHIVNLRRIAGRIFDKVYSNKGRELQQSEKDAILQDIHGQLIHWRRTMPFPLPQSGTFRVPHLTTAWFDLNYYNHVIMLYRPSPLCPVLTLEKVVFIAEASSMSIRQMAVMHREQSFAFNWLNLFTLFTTTLTLIYSITAQPEPLGTYLQRTSALDDLGTAVNLLQTFGVKFPSALKCRDIVKDVTERLQSHQSEAAIRERLAQGLSGDASKEGILNSPQTRSTSSGPSADLSPSQSAATSYPSYTTGNNLYDGLQNQVRGMQAPPPALAGDDDEGANPEQSPAQPMETGLPTNLQLPALPNPFGNVTAQFMAAGLGTSADVDMDSDFWNALDGTFDT</sequence>
<dbReference type="AlphaFoldDB" id="A0A6A6PBE0"/>
<dbReference type="CDD" id="cd00067">
    <property type="entry name" value="GAL4"/>
    <property type="match status" value="1"/>
</dbReference>
<dbReference type="Pfam" id="PF04082">
    <property type="entry name" value="Fungal_trans"/>
    <property type="match status" value="1"/>
</dbReference>
<dbReference type="PROSITE" id="PS50048">
    <property type="entry name" value="ZN2_CY6_FUNGAL_2"/>
    <property type="match status" value="1"/>
</dbReference>
<keyword evidence="6" id="KW-0804">Transcription</keyword>
<name>A0A6A6PBE0_9PEZI</name>
<keyword evidence="3" id="KW-0862">Zinc</keyword>
<evidence type="ECO:0000256" key="6">
    <source>
        <dbReference type="ARBA" id="ARBA00023163"/>
    </source>
</evidence>
<dbReference type="OrthoDB" id="2399539at2759"/>
<dbReference type="SMART" id="SM00906">
    <property type="entry name" value="Fungal_trans"/>
    <property type="match status" value="1"/>
</dbReference>
<keyword evidence="7" id="KW-0539">Nucleus</keyword>
<dbReference type="InterPro" id="IPR052202">
    <property type="entry name" value="Yeast_MetPath_Reg"/>
</dbReference>
<keyword evidence="11" id="KW-1185">Reference proteome</keyword>
<dbReference type="InterPro" id="IPR001138">
    <property type="entry name" value="Zn2Cys6_DnaBD"/>
</dbReference>
<evidence type="ECO:0000256" key="1">
    <source>
        <dbReference type="ARBA" id="ARBA00004123"/>
    </source>
</evidence>
<keyword evidence="5" id="KW-0238">DNA-binding</keyword>
<evidence type="ECO:0000313" key="10">
    <source>
        <dbReference type="EMBL" id="KAF2461057.1"/>
    </source>
</evidence>
<keyword evidence="2" id="KW-0479">Metal-binding</keyword>
<evidence type="ECO:0000256" key="5">
    <source>
        <dbReference type="ARBA" id="ARBA00023125"/>
    </source>
</evidence>
<feature type="domain" description="Zn(2)-C6 fungal-type" evidence="9">
    <location>
        <begin position="14"/>
        <end position="44"/>
    </location>
</feature>
<dbReference type="SUPFAM" id="SSF57701">
    <property type="entry name" value="Zn2/Cys6 DNA-binding domain"/>
    <property type="match status" value="1"/>
</dbReference>
<proteinExistence type="predicted"/>
<dbReference type="Pfam" id="PF00172">
    <property type="entry name" value="Zn_clus"/>
    <property type="match status" value="1"/>
</dbReference>
<evidence type="ECO:0000256" key="7">
    <source>
        <dbReference type="ARBA" id="ARBA00023242"/>
    </source>
</evidence>
<dbReference type="InterPro" id="IPR036864">
    <property type="entry name" value="Zn2-C6_fun-type_DNA-bd_sf"/>
</dbReference>
<feature type="compositionally biased region" description="Polar residues" evidence="8">
    <location>
        <begin position="663"/>
        <end position="706"/>
    </location>
</feature>
<dbReference type="EMBL" id="MU001672">
    <property type="protein sequence ID" value="KAF2461057.1"/>
    <property type="molecule type" value="Genomic_DNA"/>
</dbReference>
<dbReference type="GO" id="GO:0008270">
    <property type="term" value="F:zinc ion binding"/>
    <property type="evidence" value="ECO:0007669"/>
    <property type="project" value="InterPro"/>
</dbReference>
<reference evidence="10" key="1">
    <citation type="journal article" date="2020" name="Stud. Mycol.">
        <title>101 Dothideomycetes genomes: a test case for predicting lifestyles and emergence of pathogens.</title>
        <authorList>
            <person name="Haridas S."/>
            <person name="Albert R."/>
            <person name="Binder M."/>
            <person name="Bloem J."/>
            <person name="Labutti K."/>
            <person name="Salamov A."/>
            <person name="Andreopoulos B."/>
            <person name="Baker S."/>
            <person name="Barry K."/>
            <person name="Bills G."/>
            <person name="Bluhm B."/>
            <person name="Cannon C."/>
            <person name="Castanera R."/>
            <person name="Culley D."/>
            <person name="Daum C."/>
            <person name="Ezra D."/>
            <person name="Gonzalez J."/>
            <person name="Henrissat B."/>
            <person name="Kuo A."/>
            <person name="Liang C."/>
            <person name="Lipzen A."/>
            <person name="Lutzoni F."/>
            <person name="Magnuson J."/>
            <person name="Mondo S."/>
            <person name="Nolan M."/>
            <person name="Ohm R."/>
            <person name="Pangilinan J."/>
            <person name="Park H.-J."/>
            <person name="Ramirez L."/>
            <person name="Alfaro M."/>
            <person name="Sun H."/>
            <person name="Tritt A."/>
            <person name="Yoshinaga Y."/>
            <person name="Zwiers L.-H."/>
            <person name="Turgeon B."/>
            <person name="Goodwin S."/>
            <person name="Spatafora J."/>
            <person name="Crous P."/>
            <person name="Grigoriev I."/>
        </authorList>
    </citation>
    <scope>NUCLEOTIDE SEQUENCE</scope>
    <source>
        <strain evidence="10">ATCC 16933</strain>
    </source>
</reference>
<feature type="region of interest" description="Disordered" evidence="8">
    <location>
        <begin position="76"/>
        <end position="134"/>
    </location>
</feature>
<evidence type="ECO:0000256" key="4">
    <source>
        <dbReference type="ARBA" id="ARBA00023015"/>
    </source>
</evidence>
<feature type="compositionally biased region" description="Low complexity" evidence="8">
    <location>
        <begin position="101"/>
        <end position="115"/>
    </location>
</feature>
<keyword evidence="4" id="KW-0805">Transcription regulation</keyword>
<evidence type="ECO:0000259" key="9">
    <source>
        <dbReference type="PROSITE" id="PS50048"/>
    </source>
</evidence>
<feature type="compositionally biased region" description="Low complexity" evidence="8">
    <location>
        <begin position="78"/>
        <end position="93"/>
    </location>
</feature>
<dbReference type="PANTHER" id="PTHR47782:SF12">
    <property type="entry name" value="ZN(II)2CYS6 TRANSCRIPTION FACTOR (EUROFUNG)"/>
    <property type="match status" value="1"/>
</dbReference>
<dbReference type="SMART" id="SM00066">
    <property type="entry name" value="GAL4"/>
    <property type="match status" value="1"/>
</dbReference>
<evidence type="ECO:0000256" key="2">
    <source>
        <dbReference type="ARBA" id="ARBA00022723"/>
    </source>
</evidence>
<evidence type="ECO:0000256" key="8">
    <source>
        <dbReference type="SAM" id="MobiDB-lite"/>
    </source>
</evidence>